<accession>A0A565CVN6</accession>
<name>A0A565CVN6_9BRAS</name>
<organism evidence="1 2">
    <name type="scientific">Arabis nemorensis</name>
    <dbReference type="NCBI Taxonomy" id="586526"/>
    <lineage>
        <taxon>Eukaryota</taxon>
        <taxon>Viridiplantae</taxon>
        <taxon>Streptophyta</taxon>
        <taxon>Embryophyta</taxon>
        <taxon>Tracheophyta</taxon>
        <taxon>Spermatophyta</taxon>
        <taxon>Magnoliopsida</taxon>
        <taxon>eudicotyledons</taxon>
        <taxon>Gunneridae</taxon>
        <taxon>Pentapetalae</taxon>
        <taxon>rosids</taxon>
        <taxon>malvids</taxon>
        <taxon>Brassicales</taxon>
        <taxon>Brassicaceae</taxon>
        <taxon>Arabideae</taxon>
        <taxon>Arabis</taxon>
    </lineage>
</organism>
<sequence>MIRWIREEIPVVNLKFQKAVIKFISVVVGVRSNIRVIHGFLDEISFNMEMK</sequence>
<reference evidence="1" key="1">
    <citation type="submission" date="2019-07" db="EMBL/GenBank/DDBJ databases">
        <authorList>
            <person name="Dittberner H."/>
        </authorList>
    </citation>
    <scope>NUCLEOTIDE SEQUENCE [LARGE SCALE GENOMIC DNA]</scope>
</reference>
<dbReference type="AlphaFoldDB" id="A0A565CVN6"/>
<evidence type="ECO:0000313" key="1">
    <source>
        <dbReference type="EMBL" id="VVB17813.1"/>
    </source>
</evidence>
<keyword evidence="2" id="KW-1185">Reference proteome</keyword>
<comment type="caution">
    <text evidence="1">The sequence shown here is derived from an EMBL/GenBank/DDBJ whole genome shotgun (WGS) entry which is preliminary data.</text>
</comment>
<proteinExistence type="predicted"/>
<dbReference type="EMBL" id="CABITT030000008">
    <property type="protein sequence ID" value="VVB17813.1"/>
    <property type="molecule type" value="Genomic_DNA"/>
</dbReference>
<evidence type="ECO:0000313" key="2">
    <source>
        <dbReference type="Proteomes" id="UP000489600"/>
    </source>
</evidence>
<dbReference type="Proteomes" id="UP000489600">
    <property type="component" value="Unassembled WGS sequence"/>
</dbReference>
<gene>
    <name evidence="1" type="ORF">ANE_LOCUS28257</name>
</gene>
<protein>
    <submittedName>
        <fullName evidence="1">Uncharacterized protein</fullName>
    </submittedName>
</protein>